<dbReference type="InterPro" id="IPR039743">
    <property type="entry name" value="6GAL/EXGAL"/>
</dbReference>
<proteinExistence type="predicted"/>
<protein>
    <recommendedName>
        <fullName evidence="1">Fibronectin type-III domain-containing protein</fullName>
    </recommendedName>
</protein>
<dbReference type="PANTHER" id="PTHR42767">
    <property type="entry name" value="ENDO-BETA-1,6-GALACTANASE"/>
    <property type="match status" value="1"/>
</dbReference>
<dbReference type="InterPro" id="IPR008979">
    <property type="entry name" value="Galactose-bd-like_sf"/>
</dbReference>
<evidence type="ECO:0000313" key="2">
    <source>
        <dbReference type="EMBL" id="OOM73530.1"/>
    </source>
</evidence>
<dbReference type="AlphaFoldDB" id="A0A1S8T6V7"/>
<dbReference type="SUPFAM" id="SSF51445">
    <property type="entry name" value="(Trans)glycosidases"/>
    <property type="match status" value="1"/>
</dbReference>
<dbReference type="RefSeq" id="WP_077849425.1">
    <property type="nucleotide sequence ID" value="NZ_LZZM01000214.1"/>
</dbReference>
<reference evidence="2 3" key="1">
    <citation type="submission" date="2016-05" db="EMBL/GenBank/DDBJ databases">
        <title>Microbial solvent formation.</title>
        <authorList>
            <person name="Poehlein A."/>
            <person name="Montoya Solano J.D."/>
            <person name="Flitsch S."/>
            <person name="Krabben P."/>
            <person name="Duerre P."/>
            <person name="Daniel R."/>
        </authorList>
    </citation>
    <scope>NUCLEOTIDE SEQUENCE [LARGE SCALE GENOMIC DNA]</scope>
    <source>
        <strain evidence="2 3">DSM 2619</strain>
    </source>
</reference>
<dbReference type="InterPro" id="IPR036116">
    <property type="entry name" value="FN3_sf"/>
</dbReference>
<organism evidence="2 3">
    <name type="scientific">Clostridium puniceum</name>
    <dbReference type="NCBI Taxonomy" id="29367"/>
    <lineage>
        <taxon>Bacteria</taxon>
        <taxon>Bacillati</taxon>
        <taxon>Bacillota</taxon>
        <taxon>Clostridia</taxon>
        <taxon>Eubacteriales</taxon>
        <taxon>Clostridiaceae</taxon>
        <taxon>Clostridium</taxon>
    </lineage>
</organism>
<dbReference type="Gene3D" id="2.60.120.430">
    <property type="entry name" value="Galactose-binding lectin"/>
    <property type="match status" value="1"/>
</dbReference>
<dbReference type="InterPro" id="IPR013780">
    <property type="entry name" value="Glyco_hydro_b"/>
</dbReference>
<dbReference type="GO" id="GO:0004553">
    <property type="term" value="F:hydrolase activity, hydrolyzing O-glycosyl compounds"/>
    <property type="evidence" value="ECO:0007669"/>
    <property type="project" value="InterPro"/>
</dbReference>
<dbReference type="SUPFAM" id="SSF49785">
    <property type="entry name" value="Galactose-binding domain-like"/>
    <property type="match status" value="1"/>
</dbReference>
<evidence type="ECO:0000313" key="3">
    <source>
        <dbReference type="Proteomes" id="UP000190890"/>
    </source>
</evidence>
<comment type="caution">
    <text evidence="2">The sequence shown here is derived from an EMBL/GenBank/DDBJ whole genome shotgun (WGS) entry which is preliminary data.</text>
</comment>
<dbReference type="SUPFAM" id="SSF49265">
    <property type="entry name" value="Fibronectin type III"/>
    <property type="match status" value="1"/>
</dbReference>
<dbReference type="OrthoDB" id="9806701at2"/>
<dbReference type="InterPro" id="IPR017853">
    <property type="entry name" value="GH"/>
</dbReference>
<accession>A0A1S8T6V7</accession>
<dbReference type="InterPro" id="IPR003961">
    <property type="entry name" value="FN3_dom"/>
</dbReference>
<sequence>MSQSLTKKGLTTKLSGFDETGIDYSSIAIQSASNETLSVISQFNTHDYSDGSRAKLRDITASLEKPLYMDEICTSGGAGHDANNMDNGLKIADYMFKDLRDMKTTGWDIWQVVDDEEMNKSNNSNWGLISAYWSGVNAEKYFITKQYYAMAHFSKFIRPGYKIIDVNSPNVVAAIDPTSQKLVLVTRNTFENDEPLMLDVSKFDTTRATIEAYRTTAAESLADISSNGVTLTNGILKDTLPAKSMVTYVISNAKYNGEIGTTTNDNVIGANNNQFQYSNSWQYYDSQGGAYSKDVHYSNTTGSYYQVKFKGNRIKLYGTFAPDSGIAGISIDGESETKVDLYSAARKDNALMYVSSILDEGAHTVKVSVTGNKNTNSSSTYVIADKAVAVKQSTNNTVVQRPQLTKVTAGYNKLYVEYNPIDGAASYNIKYGMAPGNYTNVINNVTDGSYLISGLQNGKKYYIAVSAVINGKESVNSNELAESPVTSADSNLLYYVNCGDASPNILENAEVLGTNNSTQDQPYGLDLLTGYKWAYIADEGKEWSQDTEASVESNYGCERQYDGTASQGGLTYKFDVPNGKYSVTIGLYDPWAHKDRLEDILINGNVVEKGLCPTIKGKVSNKYTAEVKDGILTIRV</sequence>
<evidence type="ECO:0000259" key="1">
    <source>
        <dbReference type="PROSITE" id="PS50853"/>
    </source>
</evidence>
<dbReference type="EMBL" id="LZZM01000214">
    <property type="protein sequence ID" value="OOM73530.1"/>
    <property type="molecule type" value="Genomic_DNA"/>
</dbReference>
<dbReference type="Gene3D" id="2.60.40.1180">
    <property type="entry name" value="Golgi alpha-mannosidase II"/>
    <property type="match status" value="1"/>
</dbReference>
<dbReference type="InterPro" id="IPR013783">
    <property type="entry name" value="Ig-like_fold"/>
</dbReference>
<dbReference type="Proteomes" id="UP000190890">
    <property type="component" value="Unassembled WGS sequence"/>
</dbReference>
<feature type="domain" description="Fibronectin type-III" evidence="1">
    <location>
        <begin position="398"/>
        <end position="490"/>
    </location>
</feature>
<dbReference type="Gene3D" id="3.20.20.80">
    <property type="entry name" value="Glycosidases"/>
    <property type="match status" value="1"/>
</dbReference>
<gene>
    <name evidence="2" type="ORF">CLPUN_44980</name>
</gene>
<dbReference type="STRING" id="29367.CLPUN_44980"/>
<keyword evidence="3" id="KW-1185">Reference proteome</keyword>
<dbReference type="Gene3D" id="2.60.40.10">
    <property type="entry name" value="Immunoglobulins"/>
    <property type="match status" value="1"/>
</dbReference>
<dbReference type="PROSITE" id="PS50853">
    <property type="entry name" value="FN3"/>
    <property type="match status" value="1"/>
</dbReference>
<dbReference type="PANTHER" id="PTHR42767:SF1">
    <property type="entry name" value="ENDO-BETA-1,6-GALACTANASE-LIKE DOMAIN-CONTAINING PROTEIN"/>
    <property type="match status" value="1"/>
</dbReference>
<name>A0A1S8T6V7_9CLOT</name>
<dbReference type="Gene3D" id="2.60.120.260">
    <property type="entry name" value="Galactose-binding domain-like"/>
    <property type="match status" value="1"/>
</dbReference>